<dbReference type="Proteomes" id="UP000214646">
    <property type="component" value="Unassembled WGS sequence"/>
</dbReference>
<evidence type="ECO:0000313" key="3">
    <source>
        <dbReference type="Proteomes" id="UP000214646"/>
    </source>
</evidence>
<evidence type="ECO:0000259" key="1">
    <source>
        <dbReference type="Pfam" id="PF22479"/>
    </source>
</evidence>
<feature type="domain" description="Cyanophage baseplate Pam3 plug gp18" evidence="1">
    <location>
        <begin position="1"/>
        <end position="93"/>
    </location>
</feature>
<dbReference type="Pfam" id="PF22479">
    <property type="entry name" value="Pam3_gp18"/>
    <property type="match status" value="1"/>
</dbReference>
<dbReference type="AlphaFoldDB" id="A0A225DLF1"/>
<accession>A0A225DLF1</accession>
<dbReference type="EMBL" id="NIDE01000005">
    <property type="protein sequence ID" value="OWK42202.1"/>
    <property type="molecule type" value="Genomic_DNA"/>
</dbReference>
<evidence type="ECO:0000313" key="2">
    <source>
        <dbReference type="EMBL" id="OWK42202.1"/>
    </source>
</evidence>
<dbReference type="RefSeq" id="WP_088255404.1">
    <property type="nucleotide sequence ID" value="NZ_NIDE01000005.1"/>
</dbReference>
<protein>
    <submittedName>
        <fullName evidence="2">Phage protein</fullName>
    </submittedName>
</protein>
<dbReference type="InterPro" id="IPR054252">
    <property type="entry name" value="Pam3_gp18"/>
</dbReference>
<proteinExistence type="predicted"/>
<dbReference type="OrthoDB" id="6444802at2"/>
<keyword evidence="3" id="KW-1185">Reference proteome</keyword>
<comment type="caution">
    <text evidence="2">The sequence shown here is derived from an EMBL/GenBank/DDBJ whole genome shotgun (WGS) entry which is preliminary data.</text>
</comment>
<organism evidence="2 3">
    <name type="scientific">Fimbriiglobus ruber</name>
    <dbReference type="NCBI Taxonomy" id="1908690"/>
    <lineage>
        <taxon>Bacteria</taxon>
        <taxon>Pseudomonadati</taxon>
        <taxon>Planctomycetota</taxon>
        <taxon>Planctomycetia</taxon>
        <taxon>Gemmatales</taxon>
        <taxon>Gemmataceae</taxon>
        <taxon>Fimbriiglobus</taxon>
    </lineage>
</organism>
<name>A0A225DLF1_9BACT</name>
<gene>
    <name evidence="2" type="ORF">FRUB_04280</name>
</gene>
<reference evidence="3" key="1">
    <citation type="submission" date="2017-06" db="EMBL/GenBank/DDBJ databases">
        <title>Genome analysis of Fimbriiglobus ruber SP5, the first member of the order Planctomycetales with confirmed chitinolytic capability.</title>
        <authorList>
            <person name="Ravin N.V."/>
            <person name="Rakitin A.L."/>
            <person name="Ivanova A.A."/>
            <person name="Beletsky A.V."/>
            <person name="Kulichevskaya I.S."/>
            <person name="Mardanov A.V."/>
            <person name="Dedysh S.N."/>
        </authorList>
    </citation>
    <scope>NUCLEOTIDE SEQUENCE [LARGE SCALE GENOMIC DNA]</scope>
    <source>
        <strain evidence="3">SP5</strain>
    </source>
</reference>
<sequence>MLQLPIQALPNQQFQAVLDGTAWDFTLRSTNGVMSATLASNGSTVVENARCAAGSFLIPSRYEEAGNFLFLTADYALPDYTLFGNTQSLIYVSAAELAVFRAPPVSPVITAASFDPIAALPLRFAPQGYEAS</sequence>